<dbReference type="InterPro" id="IPR037047">
    <property type="entry name" value="PITH_dom_sf"/>
</dbReference>
<dbReference type="PANTHER" id="PTHR12175:SF1">
    <property type="entry name" value="PITH DOMAIN-CONTAINING PROTEIN 1"/>
    <property type="match status" value="1"/>
</dbReference>
<dbReference type="SUPFAM" id="SSF49785">
    <property type="entry name" value="Galactose-binding domain-like"/>
    <property type="match status" value="1"/>
</dbReference>
<evidence type="ECO:0000256" key="1">
    <source>
        <dbReference type="ARBA" id="ARBA00025788"/>
    </source>
</evidence>
<reference evidence="4" key="1">
    <citation type="submission" date="2015-10" db="EMBL/GenBank/DDBJ databases">
        <authorList>
            <person name="Regsiter A."/>
            <person name="william w."/>
        </authorList>
    </citation>
    <scope>NUCLEOTIDE SEQUENCE</scope>
    <source>
        <strain evidence="4">Montdore</strain>
    </source>
</reference>
<dbReference type="InterPro" id="IPR045099">
    <property type="entry name" value="PITH1-like"/>
</dbReference>
<dbReference type="Pfam" id="PF06201">
    <property type="entry name" value="PITH"/>
    <property type="match status" value="1"/>
</dbReference>
<accession>A0A292Q2Z7</accession>
<name>A0A292Q2Z7_9PEZI</name>
<evidence type="ECO:0000256" key="2">
    <source>
        <dbReference type="SAM" id="MobiDB-lite"/>
    </source>
</evidence>
<keyword evidence="5" id="KW-1185">Reference proteome</keyword>
<organism evidence="4 5">
    <name type="scientific">Tuber aestivum</name>
    <name type="common">summer truffle</name>
    <dbReference type="NCBI Taxonomy" id="59557"/>
    <lineage>
        <taxon>Eukaryota</taxon>
        <taxon>Fungi</taxon>
        <taxon>Dikarya</taxon>
        <taxon>Ascomycota</taxon>
        <taxon>Pezizomycotina</taxon>
        <taxon>Pezizomycetes</taxon>
        <taxon>Pezizales</taxon>
        <taxon>Tuberaceae</taxon>
        <taxon>Tuber</taxon>
    </lineage>
</organism>
<dbReference type="InterPro" id="IPR008979">
    <property type="entry name" value="Galactose-bd-like_sf"/>
</dbReference>
<proteinExistence type="inferred from homology"/>
<dbReference type="EMBL" id="LN890972">
    <property type="protein sequence ID" value="CUS13441.1"/>
    <property type="molecule type" value="Genomic_DNA"/>
</dbReference>
<evidence type="ECO:0000313" key="5">
    <source>
        <dbReference type="Proteomes" id="UP001412239"/>
    </source>
</evidence>
<dbReference type="PROSITE" id="PS51532">
    <property type="entry name" value="PITH"/>
    <property type="match status" value="1"/>
</dbReference>
<feature type="compositionally biased region" description="Basic and acidic residues" evidence="2">
    <location>
        <begin position="1"/>
        <end position="26"/>
    </location>
</feature>
<dbReference type="AlphaFoldDB" id="A0A292Q2Z7"/>
<sequence length="247" mass="27053">MADHSHSHCHGEHSYDHGEGAHDHSGLHLVNPHTQNGIQYTNSTDDVTPAIQSSLYRHIDFDRITTLNEATPGSGRDVVKKSWEDRLASTPIVESDADEELLIFVGLVKLHSILIGADPGVSAPKTLKLFSNRDDMDFSSAGDTQAVQALDLPMPPPGNDRVMEIPVKRALFNNTRSLTLFFENNYSDGEEFTQISYLGFKGDWTELKKEHVVTLYEAAANPADHKSLVPGAKYGSLGLGGRQGDGF</sequence>
<dbReference type="InterPro" id="IPR010400">
    <property type="entry name" value="PITH_dom"/>
</dbReference>
<dbReference type="Gene3D" id="2.60.120.470">
    <property type="entry name" value="PITH domain"/>
    <property type="match status" value="1"/>
</dbReference>
<comment type="similarity">
    <text evidence="1">Belongs to the PITHD1 family.</text>
</comment>
<dbReference type="GO" id="GO:0005737">
    <property type="term" value="C:cytoplasm"/>
    <property type="evidence" value="ECO:0007669"/>
    <property type="project" value="UniProtKB-ARBA"/>
</dbReference>
<dbReference type="PANTHER" id="PTHR12175">
    <property type="entry name" value="AD039 HT014 THIOREDOXIN FAMILY TRP26"/>
    <property type="match status" value="1"/>
</dbReference>
<gene>
    <name evidence="4" type="ORF">GSTUAT00002379001</name>
</gene>
<dbReference type="Proteomes" id="UP001412239">
    <property type="component" value="Unassembled WGS sequence"/>
</dbReference>
<feature type="compositionally biased region" description="Polar residues" evidence="2">
    <location>
        <begin position="32"/>
        <end position="44"/>
    </location>
</feature>
<evidence type="ECO:0000259" key="3">
    <source>
        <dbReference type="PROSITE" id="PS51532"/>
    </source>
</evidence>
<protein>
    <recommendedName>
        <fullName evidence="3">PITH domain-containing protein</fullName>
    </recommendedName>
</protein>
<dbReference type="GO" id="GO:0005634">
    <property type="term" value="C:nucleus"/>
    <property type="evidence" value="ECO:0007669"/>
    <property type="project" value="TreeGrafter"/>
</dbReference>
<feature type="domain" description="PITH" evidence="3">
    <location>
        <begin position="44"/>
        <end position="220"/>
    </location>
</feature>
<feature type="region of interest" description="Disordered" evidence="2">
    <location>
        <begin position="1"/>
        <end position="44"/>
    </location>
</feature>
<evidence type="ECO:0000313" key="4">
    <source>
        <dbReference type="EMBL" id="CUS13441.1"/>
    </source>
</evidence>